<protein>
    <recommendedName>
        <fullName evidence="2">Nucleotidyltransferase</fullName>
    </recommendedName>
</protein>
<dbReference type="PIRSF" id="PIRSF021525">
    <property type="entry name" value="UCP021525"/>
    <property type="match status" value="1"/>
</dbReference>
<dbReference type="EMBL" id="CP146203">
    <property type="protein sequence ID" value="XBH22652.1"/>
    <property type="molecule type" value="Genomic_DNA"/>
</dbReference>
<evidence type="ECO:0008006" key="2">
    <source>
        <dbReference type="Google" id="ProtNLM"/>
    </source>
</evidence>
<accession>A0AAU7E037</accession>
<gene>
    <name evidence="1" type="ORF">V5R04_05380</name>
</gene>
<proteinExistence type="predicted"/>
<dbReference type="AlphaFoldDB" id="A0AAU7E037"/>
<organism evidence="1">
    <name type="scientific">Jonesiaceae bacterium BS-20</name>
    <dbReference type="NCBI Taxonomy" id="3120821"/>
    <lineage>
        <taxon>Bacteria</taxon>
        <taxon>Bacillati</taxon>
        <taxon>Actinomycetota</taxon>
        <taxon>Actinomycetes</taxon>
        <taxon>Micrococcales</taxon>
        <taxon>Jonesiaceae</taxon>
    </lineage>
</organism>
<sequence>MIDVSTVDPRLYDGISIVIEKLKDSVGLKPENVLVVGASCRDILHAGFGHRFPLRATTDIDLGIAINDWIVSERIESTFKRIGSNGIRYLIAEHPVDIMPFGGVEDPDGISHPTARGEDLNVFGFQDVFQNALPLELPNHSTVKLPQPAGYTVLKMRSWLDRSVYGHYRDAQDLALTLFWYQESKEVHDHLYDTDEGFKILEGLGMDSDLAAAKLLALDAAAQLSPENAADLADRWENQDMKSLARNFTLPTTGPRTSDFGRREALIAQFSIS</sequence>
<evidence type="ECO:0000313" key="1">
    <source>
        <dbReference type="EMBL" id="XBH22652.1"/>
    </source>
</evidence>
<name>A0AAU7E037_9MICO</name>
<dbReference type="InterPro" id="IPR014513">
    <property type="entry name" value="UCP021525"/>
</dbReference>
<reference evidence="1" key="1">
    <citation type="submission" date="2024-02" db="EMBL/GenBank/DDBJ databases">
        <title>Tomenella chthoni gen. nov. sp. nov., a member of the family Jonesiaceae isolated from bat guano.</title>
        <authorList>
            <person name="Miller S.L."/>
            <person name="King J."/>
            <person name="Sankaranarayanan K."/>
            <person name="Lawson P.A."/>
        </authorList>
    </citation>
    <scope>NUCLEOTIDE SEQUENCE</scope>
    <source>
        <strain evidence="1">BS-20</strain>
    </source>
</reference>